<dbReference type="InterPro" id="IPR041280">
    <property type="entry name" value="Big_10"/>
</dbReference>
<evidence type="ECO:0000256" key="2">
    <source>
        <dbReference type="ARBA" id="ARBA00022679"/>
    </source>
</evidence>
<accession>A0A1C4U814</accession>
<dbReference type="Pfam" id="PF03734">
    <property type="entry name" value="YkuD"/>
    <property type="match status" value="1"/>
</dbReference>
<evidence type="ECO:0000256" key="7">
    <source>
        <dbReference type="PROSITE-ProRule" id="PRU01373"/>
    </source>
</evidence>
<evidence type="ECO:0000256" key="5">
    <source>
        <dbReference type="ARBA" id="ARBA00023315"/>
    </source>
</evidence>
<dbReference type="PANTHER" id="PTHR30582:SF2">
    <property type="entry name" value="L,D-TRANSPEPTIDASE YCIB-RELATED"/>
    <property type="match status" value="1"/>
</dbReference>
<proteinExistence type="predicted"/>
<evidence type="ECO:0000256" key="8">
    <source>
        <dbReference type="SAM" id="MobiDB-lite"/>
    </source>
</evidence>
<keyword evidence="4 7" id="KW-0573">Peptidoglycan synthesis</keyword>
<dbReference type="Gene3D" id="2.60.40.3710">
    <property type="match status" value="1"/>
</dbReference>
<dbReference type="STRING" id="262898.GA0070564_101292"/>
<dbReference type="Gene3D" id="2.40.440.10">
    <property type="entry name" value="L,D-transpeptidase catalytic domain-like"/>
    <property type="match status" value="1"/>
</dbReference>
<dbReference type="PROSITE" id="PS51257">
    <property type="entry name" value="PROKAR_LIPOPROTEIN"/>
    <property type="match status" value="1"/>
</dbReference>
<dbReference type="SUPFAM" id="SSF141523">
    <property type="entry name" value="L,D-transpeptidase catalytic domain-like"/>
    <property type="match status" value="1"/>
</dbReference>
<dbReference type="AlphaFoldDB" id="A0A1C4U814"/>
<keyword evidence="11" id="KW-0449">Lipoprotein</keyword>
<dbReference type="GO" id="GO:0016746">
    <property type="term" value="F:acyltransferase activity"/>
    <property type="evidence" value="ECO:0007669"/>
    <property type="project" value="UniProtKB-KW"/>
</dbReference>
<feature type="region of interest" description="Disordered" evidence="8">
    <location>
        <begin position="45"/>
        <end position="86"/>
    </location>
</feature>
<evidence type="ECO:0000313" key="11">
    <source>
        <dbReference type="EMBL" id="SCE67868.1"/>
    </source>
</evidence>
<organism evidence="11 12">
    <name type="scientific">Micromonospora mirobrigensis</name>
    <dbReference type="NCBI Taxonomy" id="262898"/>
    <lineage>
        <taxon>Bacteria</taxon>
        <taxon>Bacillati</taxon>
        <taxon>Actinomycetota</taxon>
        <taxon>Actinomycetes</taxon>
        <taxon>Micromonosporales</taxon>
        <taxon>Micromonosporaceae</taxon>
        <taxon>Micromonospora</taxon>
    </lineage>
</organism>
<evidence type="ECO:0000256" key="9">
    <source>
        <dbReference type="SAM" id="SignalP"/>
    </source>
</evidence>
<gene>
    <name evidence="11" type="ORF">GA0070564_101292</name>
</gene>
<keyword evidence="5" id="KW-0012">Acyltransferase</keyword>
<dbReference type="UniPathway" id="UPA00219"/>
<protein>
    <submittedName>
        <fullName evidence="11">Lipoprotein-anchoring transpeptidase ErfK/SrfK</fullName>
    </submittedName>
</protein>
<dbReference type="GO" id="GO:0018104">
    <property type="term" value="P:peptidoglycan-protein cross-linking"/>
    <property type="evidence" value="ECO:0007669"/>
    <property type="project" value="TreeGrafter"/>
</dbReference>
<dbReference type="InterPro" id="IPR038063">
    <property type="entry name" value="Transpep_catalytic_dom"/>
</dbReference>
<name>A0A1C4U814_9ACTN</name>
<dbReference type="Gene3D" id="2.60.40.3780">
    <property type="match status" value="1"/>
</dbReference>
<reference evidence="12" key="1">
    <citation type="submission" date="2016-06" db="EMBL/GenBank/DDBJ databases">
        <authorList>
            <person name="Varghese N."/>
            <person name="Submissions Spin"/>
        </authorList>
    </citation>
    <scope>NUCLEOTIDE SEQUENCE [LARGE SCALE GENOMIC DNA]</scope>
    <source>
        <strain evidence="12">DSM 44830</strain>
    </source>
</reference>
<keyword evidence="6 7" id="KW-0961">Cell wall biogenesis/degradation</keyword>
<sequence length="434" mass="45706">MGRFTRAGAMVGVLVLAASLTLTGCGGDRKQADFVGGPGAVADTTAAPTSGAPGPSGGPVASGAPAPTASAAPALRLTPANGATRRPISTEISAKAPSGGELGEVTLVAANGDKVPGRWRVDGSSWVPSEPLRYATRYTATVTGTGPDGAARRGTSTFTTMAKPGSLIGSGLYLADGRTYGVAMPVVAEFHPGIPAKDRAAVQRRMFVRTDPPQPGAWHWFSNGTQAYYRAPEYWRPGTTIDVRIALAGVPLSNGRHGNVDRTATVKIGRAFEMKVDNATKKMTVYEDGKVIRTLPVSLGKKSTPSSSGTMVVMEKKEHTTFDTRDEPDPENQYVTEIDFAQRLTWGGEYIHAAPWSEGQQGRRNVSHGCVNVSMAHGRWLFANTKVGDPVTVRGTERRLAHGNGWTAWNLSWAEFVKGSALPVPTGGAGPALR</sequence>
<dbReference type="CDD" id="cd16913">
    <property type="entry name" value="YkuD_like"/>
    <property type="match status" value="1"/>
</dbReference>
<comment type="pathway">
    <text evidence="1 7">Cell wall biogenesis; peptidoglycan biosynthesis.</text>
</comment>
<feature type="active site" description="Proton donor/acceptor" evidence="7">
    <location>
        <position position="352"/>
    </location>
</feature>
<keyword evidence="12" id="KW-1185">Reference proteome</keyword>
<evidence type="ECO:0000256" key="4">
    <source>
        <dbReference type="ARBA" id="ARBA00022984"/>
    </source>
</evidence>
<dbReference type="GO" id="GO:0071972">
    <property type="term" value="F:peptidoglycan L,D-transpeptidase activity"/>
    <property type="evidence" value="ECO:0007669"/>
    <property type="project" value="TreeGrafter"/>
</dbReference>
<dbReference type="RefSeq" id="WP_091601384.1">
    <property type="nucleotide sequence ID" value="NZ_FMCX01000001.1"/>
</dbReference>
<dbReference type="GO" id="GO:0008360">
    <property type="term" value="P:regulation of cell shape"/>
    <property type="evidence" value="ECO:0007669"/>
    <property type="project" value="UniProtKB-UniRule"/>
</dbReference>
<feature type="chain" id="PRO_5039120059" evidence="9">
    <location>
        <begin position="25"/>
        <end position="434"/>
    </location>
</feature>
<dbReference type="EMBL" id="FMCX01000001">
    <property type="protein sequence ID" value="SCE67868.1"/>
    <property type="molecule type" value="Genomic_DNA"/>
</dbReference>
<dbReference type="GO" id="GO:0071555">
    <property type="term" value="P:cell wall organization"/>
    <property type="evidence" value="ECO:0007669"/>
    <property type="project" value="UniProtKB-UniRule"/>
</dbReference>
<dbReference type="InterPro" id="IPR050979">
    <property type="entry name" value="LD-transpeptidase"/>
</dbReference>
<dbReference type="OrthoDB" id="5242354at2"/>
<feature type="signal peptide" evidence="9">
    <location>
        <begin position="1"/>
        <end position="24"/>
    </location>
</feature>
<dbReference type="CDD" id="cd13432">
    <property type="entry name" value="LDT_IgD_like_2"/>
    <property type="match status" value="1"/>
</dbReference>
<dbReference type="GO" id="GO:0005576">
    <property type="term" value="C:extracellular region"/>
    <property type="evidence" value="ECO:0007669"/>
    <property type="project" value="TreeGrafter"/>
</dbReference>
<dbReference type="PROSITE" id="PS52029">
    <property type="entry name" value="LD_TPASE"/>
    <property type="match status" value="1"/>
</dbReference>
<dbReference type="InterPro" id="IPR005490">
    <property type="entry name" value="LD_TPept_cat_dom"/>
</dbReference>
<evidence type="ECO:0000313" key="12">
    <source>
        <dbReference type="Proteomes" id="UP000199504"/>
    </source>
</evidence>
<dbReference type="Pfam" id="PF17964">
    <property type="entry name" value="Big_10"/>
    <property type="match status" value="1"/>
</dbReference>
<evidence type="ECO:0000256" key="6">
    <source>
        <dbReference type="ARBA" id="ARBA00023316"/>
    </source>
</evidence>
<keyword evidence="3 7" id="KW-0133">Cell shape</keyword>
<keyword evidence="9" id="KW-0732">Signal</keyword>
<feature type="domain" description="L,D-TPase catalytic" evidence="10">
    <location>
        <begin position="272"/>
        <end position="394"/>
    </location>
</feature>
<keyword evidence="2" id="KW-0808">Transferase</keyword>
<evidence type="ECO:0000256" key="3">
    <source>
        <dbReference type="ARBA" id="ARBA00022960"/>
    </source>
</evidence>
<evidence type="ECO:0000259" key="10">
    <source>
        <dbReference type="PROSITE" id="PS52029"/>
    </source>
</evidence>
<dbReference type="PANTHER" id="PTHR30582">
    <property type="entry name" value="L,D-TRANSPEPTIDASE"/>
    <property type="match status" value="1"/>
</dbReference>
<feature type="active site" description="Nucleophile" evidence="7">
    <location>
        <position position="370"/>
    </location>
</feature>
<evidence type="ECO:0000256" key="1">
    <source>
        <dbReference type="ARBA" id="ARBA00004752"/>
    </source>
</evidence>
<dbReference type="Proteomes" id="UP000199504">
    <property type="component" value="Unassembled WGS sequence"/>
</dbReference>
<feature type="compositionally biased region" description="Low complexity" evidence="8">
    <location>
        <begin position="45"/>
        <end position="74"/>
    </location>
</feature>